<gene>
    <name evidence="1" type="ORF">A33O_19951</name>
</gene>
<organism evidence="1 2">
    <name type="scientific">Nitratireductor aquibiodomus RA22</name>
    <dbReference type="NCBI Taxonomy" id="1189611"/>
    <lineage>
        <taxon>Bacteria</taxon>
        <taxon>Pseudomonadati</taxon>
        <taxon>Pseudomonadota</taxon>
        <taxon>Alphaproteobacteria</taxon>
        <taxon>Hyphomicrobiales</taxon>
        <taxon>Phyllobacteriaceae</taxon>
        <taxon>Nitratireductor</taxon>
    </lineage>
</organism>
<dbReference type="EMBL" id="AJXZ01000054">
    <property type="protein sequence ID" value="EIM72422.1"/>
    <property type="molecule type" value="Genomic_DNA"/>
</dbReference>
<reference evidence="1 2" key="1">
    <citation type="journal article" date="2012" name="J. Bacteriol.">
        <title>Genome Sequence of Nitratireductor aquibiodomus Strain RA22.</title>
        <authorList>
            <person name="Singh A."/>
            <person name="Jangir P.K."/>
            <person name="Kumari C."/>
            <person name="Sharma R."/>
        </authorList>
    </citation>
    <scope>NUCLEOTIDE SEQUENCE [LARGE SCALE GENOMIC DNA]</scope>
    <source>
        <strain evidence="1 2">RA22</strain>
    </source>
</reference>
<accession>I5BS70</accession>
<evidence type="ECO:0000313" key="2">
    <source>
        <dbReference type="Proteomes" id="UP000004622"/>
    </source>
</evidence>
<evidence type="ECO:0000313" key="1">
    <source>
        <dbReference type="EMBL" id="EIM72422.1"/>
    </source>
</evidence>
<sequence>MVVATVRGDEHGDGRPAIKFDFVVILCSRTIETCDNPEIGSFEKRGKLAGGLERIEHVQSRLRMQLTQQGLDLRDDMGGADFVHQTGPNCTGHGNHR</sequence>
<proteinExistence type="predicted"/>
<comment type="caution">
    <text evidence="1">The sequence shown here is derived from an EMBL/GenBank/DDBJ whole genome shotgun (WGS) entry which is preliminary data.</text>
</comment>
<protein>
    <submittedName>
        <fullName evidence="1">Uncharacterized protein</fullName>
    </submittedName>
</protein>
<name>I5BS70_9HYPH</name>
<dbReference type="AlphaFoldDB" id="I5BS70"/>
<dbReference type="Proteomes" id="UP000004622">
    <property type="component" value="Unassembled WGS sequence"/>
</dbReference>